<keyword evidence="2" id="KW-1185">Reference proteome</keyword>
<dbReference type="AlphaFoldDB" id="W4LKL0"/>
<evidence type="ECO:0000313" key="2">
    <source>
        <dbReference type="Proteomes" id="UP000019140"/>
    </source>
</evidence>
<dbReference type="EMBL" id="AZHX01001965">
    <property type="protein sequence ID" value="ETW98240.1"/>
    <property type="molecule type" value="Genomic_DNA"/>
</dbReference>
<sequence>MTCSHPNHYVFNDLVETKNGQYEAGEKMIPRPFAMGPPLEAYQAYTPGDLVTCNLVLISEVINTLTDDMQNFWGNKTLLWSQDANAIADPKAA</sequence>
<comment type="caution">
    <text evidence="1">The sequence shown here is derived from an EMBL/GenBank/DDBJ whole genome shotgun (WGS) entry which is preliminary data.</text>
</comment>
<dbReference type="HOGENOM" id="CLU_2394315_0_0_7"/>
<reference evidence="1 2" key="1">
    <citation type="journal article" date="2014" name="Nature">
        <title>An environmental bacterial taxon with a large and distinct metabolic repertoire.</title>
        <authorList>
            <person name="Wilson M.C."/>
            <person name="Mori T."/>
            <person name="Ruckert C."/>
            <person name="Uria A.R."/>
            <person name="Helf M.J."/>
            <person name="Takada K."/>
            <person name="Gernert C."/>
            <person name="Steffens U.A."/>
            <person name="Heycke N."/>
            <person name="Schmitt S."/>
            <person name="Rinke C."/>
            <person name="Helfrich E.J."/>
            <person name="Brachmann A.O."/>
            <person name="Gurgui C."/>
            <person name="Wakimoto T."/>
            <person name="Kracht M."/>
            <person name="Crusemann M."/>
            <person name="Hentschel U."/>
            <person name="Abe I."/>
            <person name="Matsunaga S."/>
            <person name="Kalinowski J."/>
            <person name="Takeyama H."/>
            <person name="Piel J."/>
        </authorList>
    </citation>
    <scope>NUCLEOTIDE SEQUENCE [LARGE SCALE GENOMIC DNA]</scope>
    <source>
        <strain evidence="2">TSY2</strain>
    </source>
</reference>
<accession>W4LKL0</accession>
<gene>
    <name evidence="1" type="ORF">ETSY2_43100</name>
</gene>
<organism evidence="1 2">
    <name type="scientific">Candidatus Entotheonella gemina</name>
    <dbReference type="NCBI Taxonomy" id="1429439"/>
    <lineage>
        <taxon>Bacteria</taxon>
        <taxon>Pseudomonadati</taxon>
        <taxon>Nitrospinota/Tectimicrobiota group</taxon>
        <taxon>Candidatus Tectimicrobiota</taxon>
        <taxon>Candidatus Entotheonellia</taxon>
        <taxon>Candidatus Entotheonellales</taxon>
        <taxon>Candidatus Entotheonellaceae</taxon>
        <taxon>Candidatus Entotheonella</taxon>
    </lineage>
</organism>
<name>W4LKL0_9BACT</name>
<evidence type="ECO:0000313" key="1">
    <source>
        <dbReference type="EMBL" id="ETW98240.1"/>
    </source>
</evidence>
<dbReference type="Proteomes" id="UP000019140">
    <property type="component" value="Unassembled WGS sequence"/>
</dbReference>
<proteinExistence type="predicted"/>
<protein>
    <submittedName>
        <fullName evidence="1">Uncharacterized protein</fullName>
    </submittedName>
</protein>